<accession>A0A1F6UUL5</accession>
<name>A0A1F6UUL5_9BACT</name>
<proteinExistence type="predicted"/>
<feature type="transmembrane region" description="Helical" evidence="1">
    <location>
        <begin position="12"/>
        <end position="35"/>
    </location>
</feature>
<protein>
    <recommendedName>
        <fullName evidence="4">Type 4 fimbrial biogenesis protein PilX N-terminal domain-containing protein</fullName>
    </recommendedName>
</protein>
<keyword evidence="1" id="KW-0812">Transmembrane</keyword>
<dbReference type="AlphaFoldDB" id="A0A1F6UUL5"/>
<gene>
    <name evidence="2" type="ORF">A2814_02045</name>
</gene>
<evidence type="ECO:0008006" key="4">
    <source>
        <dbReference type="Google" id="ProtNLM"/>
    </source>
</evidence>
<evidence type="ECO:0000256" key="1">
    <source>
        <dbReference type="SAM" id="Phobius"/>
    </source>
</evidence>
<evidence type="ECO:0000313" key="3">
    <source>
        <dbReference type="Proteomes" id="UP000177869"/>
    </source>
</evidence>
<organism evidence="2 3">
    <name type="scientific">Candidatus Nomurabacteria bacterium RIFCSPHIGHO2_01_FULL_38_19</name>
    <dbReference type="NCBI Taxonomy" id="1801732"/>
    <lineage>
        <taxon>Bacteria</taxon>
        <taxon>Candidatus Nomuraibacteriota</taxon>
    </lineage>
</organism>
<keyword evidence="1" id="KW-0472">Membrane</keyword>
<reference evidence="2 3" key="1">
    <citation type="journal article" date="2016" name="Nat. Commun.">
        <title>Thousands of microbial genomes shed light on interconnected biogeochemical processes in an aquifer system.</title>
        <authorList>
            <person name="Anantharaman K."/>
            <person name="Brown C.T."/>
            <person name="Hug L.A."/>
            <person name="Sharon I."/>
            <person name="Castelle C.J."/>
            <person name="Probst A.J."/>
            <person name="Thomas B.C."/>
            <person name="Singh A."/>
            <person name="Wilkins M.J."/>
            <person name="Karaoz U."/>
            <person name="Brodie E.L."/>
            <person name="Williams K.H."/>
            <person name="Hubbard S.S."/>
            <person name="Banfield J.F."/>
        </authorList>
    </citation>
    <scope>NUCLEOTIDE SEQUENCE [LARGE SCALE GENOMIC DNA]</scope>
</reference>
<dbReference type="Proteomes" id="UP000177869">
    <property type="component" value="Unassembled WGS sequence"/>
</dbReference>
<evidence type="ECO:0000313" key="2">
    <source>
        <dbReference type="EMBL" id="OGI61095.1"/>
    </source>
</evidence>
<dbReference type="STRING" id="1801732.A2814_02045"/>
<comment type="caution">
    <text evidence="2">The sequence shown here is derived from an EMBL/GenBank/DDBJ whole genome shotgun (WGS) entry which is preliminary data.</text>
</comment>
<dbReference type="EMBL" id="MFTI01000006">
    <property type="protein sequence ID" value="OGI61095.1"/>
    <property type="molecule type" value="Genomic_DNA"/>
</dbReference>
<keyword evidence="1" id="KW-1133">Transmembrane helix</keyword>
<sequence>MTIKIKKNNAFVILFTVVISSILLSITLGITNIAVKELKFSTSAKDTNEAFFAADTGIESVLLLDKPPASICTPSPTCTSDFVVSNLGGANKSCAKVNVTKIPINIGGVEYIRTTVTSKGYNITGASCGDPSNPNLVERQIEVRY</sequence>